<keyword evidence="3" id="KW-1185">Reference proteome</keyword>
<evidence type="ECO:0000313" key="3">
    <source>
        <dbReference type="Proteomes" id="UP001206983"/>
    </source>
</evidence>
<protein>
    <recommendedName>
        <fullName evidence="1">Insertion element IS150 protein InsJ-like helix-turn-helix domain-containing protein</fullName>
    </recommendedName>
</protein>
<dbReference type="Pfam" id="PF13518">
    <property type="entry name" value="HTH_28"/>
    <property type="match status" value="1"/>
</dbReference>
<dbReference type="EMBL" id="JTEO01000046">
    <property type="protein sequence ID" value="MCQ6963926.1"/>
    <property type="molecule type" value="Genomic_DNA"/>
</dbReference>
<feature type="non-terminal residue" evidence="2">
    <location>
        <position position="71"/>
    </location>
</feature>
<evidence type="ECO:0000259" key="1">
    <source>
        <dbReference type="Pfam" id="PF13518"/>
    </source>
</evidence>
<comment type="caution">
    <text evidence="2">The sequence shown here is derived from an EMBL/GenBank/DDBJ whole genome shotgun (WGS) entry which is preliminary data.</text>
</comment>
<accession>A0AAE3HCD3</accession>
<name>A0AAE3HCD3_9EURY</name>
<gene>
    <name evidence="2" type="ORF">PV02_12770</name>
</gene>
<dbReference type="InterPro" id="IPR009057">
    <property type="entry name" value="Homeodomain-like_sf"/>
</dbReference>
<dbReference type="AlphaFoldDB" id="A0AAE3HCD3"/>
<evidence type="ECO:0000313" key="2">
    <source>
        <dbReference type="EMBL" id="MCQ6963926.1"/>
    </source>
</evidence>
<sequence length="71" mass="8511">MIRLDQKAEILMKYFRENKSQRAISRELGISRTTVQKYIKEFESKNKALRELKKDEDHNKAEILLLIEEMA</sequence>
<proteinExistence type="predicted"/>
<feature type="domain" description="Insertion element IS150 protein InsJ-like helix-turn-helix" evidence="1">
    <location>
        <begin position="6"/>
        <end position="44"/>
    </location>
</feature>
<organism evidence="2 3">
    <name type="scientific">Methanolobus chelungpuianus</name>
    <dbReference type="NCBI Taxonomy" id="502115"/>
    <lineage>
        <taxon>Archaea</taxon>
        <taxon>Methanobacteriati</taxon>
        <taxon>Methanobacteriota</taxon>
        <taxon>Stenosarchaea group</taxon>
        <taxon>Methanomicrobia</taxon>
        <taxon>Methanosarcinales</taxon>
        <taxon>Methanosarcinaceae</taxon>
        <taxon>Methanolobus</taxon>
    </lineage>
</organism>
<dbReference type="Gene3D" id="1.10.10.60">
    <property type="entry name" value="Homeodomain-like"/>
    <property type="match status" value="1"/>
</dbReference>
<dbReference type="SUPFAM" id="SSF46689">
    <property type="entry name" value="Homeodomain-like"/>
    <property type="match status" value="1"/>
</dbReference>
<dbReference type="InterPro" id="IPR055247">
    <property type="entry name" value="InsJ-like_HTH"/>
</dbReference>
<reference evidence="2 3" key="1">
    <citation type="journal article" date="2011" name="Appl. Environ. Microbiol.">
        <title>Methanogenic archaea isolated from Taiwan's Chelungpu fault.</title>
        <authorList>
            <person name="Wu S.Y."/>
            <person name="Lai M.C."/>
        </authorList>
    </citation>
    <scope>NUCLEOTIDE SEQUENCE [LARGE SCALE GENOMIC DNA]</scope>
    <source>
        <strain evidence="2 3">St545Mb</strain>
    </source>
</reference>
<dbReference type="Proteomes" id="UP001206983">
    <property type="component" value="Unassembled WGS sequence"/>
</dbReference>